<evidence type="ECO:0000259" key="1">
    <source>
        <dbReference type="Pfam" id="PF01882"/>
    </source>
</evidence>
<evidence type="ECO:0000313" key="2">
    <source>
        <dbReference type="EMBL" id="GMA94057.1"/>
    </source>
</evidence>
<name>A0ABQ6K2A8_9MICO</name>
<dbReference type="RefSeq" id="WP_284253071.1">
    <property type="nucleotide sequence ID" value="NZ_BSVB01000001.1"/>
</dbReference>
<dbReference type="EMBL" id="BSVB01000001">
    <property type="protein sequence ID" value="GMA94057.1"/>
    <property type="molecule type" value="Genomic_DNA"/>
</dbReference>
<comment type="caution">
    <text evidence="2">The sequence shown here is derived from an EMBL/GenBank/DDBJ whole genome shotgun (WGS) entry which is preliminary data.</text>
</comment>
<dbReference type="PANTHER" id="PTHR34351">
    <property type="entry name" value="SLR1927 PROTEIN-RELATED"/>
    <property type="match status" value="1"/>
</dbReference>
<accession>A0ABQ6K2A8</accession>
<gene>
    <name evidence="2" type="ORF">GCM10025881_08810</name>
</gene>
<keyword evidence="3" id="KW-1185">Reference proteome</keyword>
<reference evidence="3" key="1">
    <citation type="journal article" date="2019" name="Int. J. Syst. Evol. Microbiol.">
        <title>The Global Catalogue of Microorganisms (GCM) 10K type strain sequencing project: providing services to taxonomists for standard genome sequencing and annotation.</title>
        <authorList>
            <consortium name="The Broad Institute Genomics Platform"/>
            <consortium name="The Broad Institute Genome Sequencing Center for Infectious Disease"/>
            <person name="Wu L."/>
            <person name="Ma J."/>
        </authorList>
    </citation>
    <scope>NUCLEOTIDE SEQUENCE [LARGE SCALE GENOMIC DNA]</scope>
    <source>
        <strain evidence="3">NBRC 108894</strain>
    </source>
</reference>
<evidence type="ECO:0000313" key="3">
    <source>
        <dbReference type="Proteomes" id="UP001157034"/>
    </source>
</evidence>
<organism evidence="2 3">
    <name type="scientific">Pseudolysinimonas kribbensis</name>
    <dbReference type="NCBI Taxonomy" id="433641"/>
    <lineage>
        <taxon>Bacteria</taxon>
        <taxon>Bacillati</taxon>
        <taxon>Actinomycetota</taxon>
        <taxon>Actinomycetes</taxon>
        <taxon>Micrococcales</taxon>
        <taxon>Microbacteriaceae</taxon>
        <taxon>Pseudolysinimonas</taxon>
    </lineage>
</organism>
<sequence>MGRGRAEFDIPALAPGAEHEELFAVPTAHRAVIVAGPAIAVRGDQLGLLRRRVRWADPIELFVHPRTALLAPSAAGLVKDLEGRTTPTLTSNDLAFHALRPYVPGDDRRYIHWRTTARTGVIMVRQFEETRRSDLVLLHHAERRAYADPDSDDPDAEFELGVSVAASVAVQTIRDGTRSRILGEEAELRTATVGALLDDSCRLAPVQRYATPRDFARAATALLPAPAVVVFVTGSRTPVAELRAIETAFPPDTDLVAIRVERGGEPRLQVVSRLRVLTVTELGDLPKLLRRIS</sequence>
<dbReference type="PANTHER" id="PTHR34351:SF1">
    <property type="entry name" value="SLR1927 PROTEIN"/>
    <property type="match status" value="1"/>
</dbReference>
<dbReference type="InterPro" id="IPR002881">
    <property type="entry name" value="DUF58"/>
</dbReference>
<feature type="domain" description="DUF58" evidence="1">
    <location>
        <begin position="99"/>
        <end position="185"/>
    </location>
</feature>
<protein>
    <recommendedName>
        <fullName evidence="1">DUF58 domain-containing protein</fullName>
    </recommendedName>
</protein>
<proteinExistence type="predicted"/>
<dbReference type="Pfam" id="PF01882">
    <property type="entry name" value="DUF58"/>
    <property type="match status" value="1"/>
</dbReference>
<dbReference type="Proteomes" id="UP001157034">
    <property type="component" value="Unassembled WGS sequence"/>
</dbReference>